<evidence type="ECO:0000313" key="2">
    <source>
        <dbReference type="EMBL" id="ACV10609.1"/>
    </source>
</evidence>
<keyword evidence="1" id="KW-0472">Membrane</keyword>
<dbReference type="eggNOG" id="arCOG06373">
    <property type="taxonomic scope" value="Archaea"/>
</dbReference>
<protein>
    <submittedName>
        <fullName evidence="2">Uncharacterized protein</fullName>
    </submittedName>
</protein>
<dbReference type="KEGG" id="hut:Huta_0422"/>
<dbReference type="Pfam" id="PF25932">
    <property type="entry name" value="DUF7977"/>
    <property type="match status" value="1"/>
</dbReference>
<dbReference type="GeneID" id="8382689"/>
<dbReference type="RefSeq" id="WP_012795486.1">
    <property type="nucleotide sequence ID" value="NC_013158.1"/>
</dbReference>
<feature type="transmembrane region" description="Helical" evidence="1">
    <location>
        <begin position="16"/>
        <end position="36"/>
    </location>
</feature>
<evidence type="ECO:0000256" key="1">
    <source>
        <dbReference type="SAM" id="Phobius"/>
    </source>
</evidence>
<dbReference type="InterPro" id="IPR058283">
    <property type="entry name" value="DUF7977"/>
</dbReference>
<feature type="transmembrane region" description="Helical" evidence="1">
    <location>
        <begin position="56"/>
        <end position="77"/>
    </location>
</feature>
<reference evidence="2 3" key="1">
    <citation type="journal article" date="2009" name="Stand. Genomic Sci.">
        <title>Complete genome sequence of Halorhabdus utahensis type strain (AX-2).</title>
        <authorList>
            <person name="Anderson I."/>
            <person name="Tindall B.J."/>
            <person name="Pomrenke H."/>
            <person name="Goker M."/>
            <person name="Lapidus A."/>
            <person name="Nolan M."/>
            <person name="Copeland A."/>
            <person name="Glavina Del Rio T."/>
            <person name="Chen F."/>
            <person name="Tice H."/>
            <person name="Cheng J.F."/>
            <person name="Lucas S."/>
            <person name="Chertkov O."/>
            <person name="Bruce D."/>
            <person name="Brettin T."/>
            <person name="Detter J.C."/>
            <person name="Han C."/>
            <person name="Goodwin L."/>
            <person name="Land M."/>
            <person name="Hauser L."/>
            <person name="Chang Y.J."/>
            <person name="Jeffries C.D."/>
            <person name="Pitluck S."/>
            <person name="Pati A."/>
            <person name="Mavromatis K."/>
            <person name="Ivanova N."/>
            <person name="Ovchinnikova G."/>
            <person name="Chen A."/>
            <person name="Palaniappan K."/>
            <person name="Chain P."/>
            <person name="Rohde M."/>
            <person name="Bristow J."/>
            <person name="Eisen J.A."/>
            <person name="Markowitz V."/>
            <person name="Hugenholtz P."/>
            <person name="Kyrpides N.C."/>
            <person name="Klenk H.P."/>
        </authorList>
    </citation>
    <scope>NUCLEOTIDE SEQUENCE [LARGE SCALE GENOMIC DNA]</scope>
    <source>
        <strain evidence="3">DSM 12940 / JCM 11049 / AX-2</strain>
    </source>
</reference>
<keyword evidence="1" id="KW-1133">Transmembrane helix</keyword>
<organism evidence="2 3">
    <name type="scientific">Halorhabdus utahensis (strain DSM 12940 / JCM 11049 / AX-2)</name>
    <dbReference type="NCBI Taxonomy" id="519442"/>
    <lineage>
        <taxon>Archaea</taxon>
        <taxon>Methanobacteriati</taxon>
        <taxon>Methanobacteriota</taxon>
        <taxon>Stenosarchaea group</taxon>
        <taxon>Halobacteria</taxon>
        <taxon>Halobacteriales</taxon>
        <taxon>Haloarculaceae</taxon>
        <taxon>Halorhabdus</taxon>
    </lineage>
</organism>
<proteinExistence type="predicted"/>
<dbReference type="EMBL" id="CP001687">
    <property type="protein sequence ID" value="ACV10609.1"/>
    <property type="molecule type" value="Genomic_DNA"/>
</dbReference>
<dbReference type="Proteomes" id="UP000002071">
    <property type="component" value="Chromosome"/>
</dbReference>
<keyword evidence="1" id="KW-0812">Transmembrane</keyword>
<keyword evidence="3" id="KW-1185">Reference proteome</keyword>
<accession>C7NS02</accession>
<dbReference type="HOGENOM" id="CLU_2550159_0_0_2"/>
<evidence type="ECO:0000313" key="3">
    <source>
        <dbReference type="Proteomes" id="UP000002071"/>
    </source>
</evidence>
<sequence>MVDSPERTPPETDSSFGSWLVLGALAIALVVIPWSLIVLPSARGLIGLVGFSLRDAYLVVPLVPAVGLGLLGVWTALRSRRSQ</sequence>
<dbReference type="STRING" id="519442.Huta_0422"/>
<name>C7NS02_HALUD</name>
<gene>
    <name evidence="2" type="ordered locus">Huta_0422</name>
</gene>
<dbReference type="AlphaFoldDB" id="C7NS02"/>